<dbReference type="EMBL" id="JARJLG010000104">
    <property type="protein sequence ID" value="KAJ7745231.1"/>
    <property type="molecule type" value="Genomic_DNA"/>
</dbReference>
<dbReference type="InterPro" id="IPR016024">
    <property type="entry name" value="ARM-type_fold"/>
</dbReference>
<proteinExistence type="predicted"/>
<dbReference type="AlphaFoldDB" id="A0AAD7IKZ7"/>
<protein>
    <submittedName>
        <fullName evidence="1">Uncharacterized protein</fullName>
    </submittedName>
</protein>
<dbReference type="InterPro" id="IPR011989">
    <property type="entry name" value="ARM-like"/>
</dbReference>
<reference evidence="1" key="1">
    <citation type="submission" date="2023-03" db="EMBL/GenBank/DDBJ databases">
        <title>Massive genome expansion in bonnet fungi (Mycena s.s.) driven by repeated elements and novel gene families across ecological guilds.</title>
        <authorList>
            <consortium name="Lawrence Berkeley National Laboratory"/>
            <person name="Harder C.B."/>
            <person name="Miyauchi S."/>
            <person name="Viragh M."/>
            <person name="Kuo A."/>
            <person name="Thoen E."/>
            <person name="Andreopoulos B."/>
            <person name="Lu D."/>
            <person name="Skrede I."/>
            <person name="Drula E."/>
            <person name="Henrissat B."/>
            <person name="Morin E."/>
            <person name="Kohler A."/>
            <person name="Barry K."/>
            <person name="LaButti K."/>
            <person name="Morin E."/>
            <person name="Salamov A."/>
            <person name="Lipzen A."/>
            <person name="Mereny Z."/>
            <person name="Hegedus B."/>
            <person name="Baldrian P."/>
            <person name="Stursova M."/>
            <person name="Weitz H."/>
            <person name="Taylor A."/>
            <person name="Grigoriev I.V."/>
            <person name="Nagy L.G."/>
            <person name="Martin F."/>
            <person name="Kauserud H."/>
        </authorList>
    </citation>
    <scope>NUCLEOTIDE SEQUENCE</scope>
    <source>
        <strain evidence="1">CBHHK188m</strain>
    </source>
</reference>
<gene>
    <name evidence="1" type="ORF">DFH07DRAFT_1063251</name>
</gene>
<dbReference type="Proteomes" id="UP001215280">
    <property type="component" value="Unassembled WGS sequence"/>
</dbReference>
<comment type="caution">
    <text evidence="1">The sequence shown here is derived from an EMBL/GenBank/DDBJ whole genome shotgun (WGS) entry which is preliminary data.</text>
</comment>
<organism evidence="1 2">
    <name type="scientific">Mycena maculata</name>
    <dbReference type="NCBI Taxonomy" id="230809"/>
    <lineage>
        <taxon>Eukaryota</taxon>
        <taxon>Fungi</taxon>
        <taxon>Dikarya</taxon>
        <taxon>Basidiomycota</taxon>
        <taxon>Agaricomycotina</taxon>
        <taxon>Agaricomycetes</taxon>
        <taxon>Agaricomycetidae</taxon>
        <taxon>Agaricales</taxon>
        <taxon>Marasmiineae</taxon>
        <taxon>Mycenaceae</taxon>
        <taxon>Mycena</taxon>
    </lineage>
</organism>
<keyword evidence="2" id="KW-1185">Reference proteome</keyword>
<accession>A0AAD7IKZ7</accession>
<dbReference type="Gene3D" id="1.25.10.10">
    <property type="entry name" value="Leucine-rich Repeat Variant"/>
    <property type="match status" value="1"/>
</dbReference>
<dbReference type="SUPFAM" id="SSF48371">
    <property type="entry name" value="ARM repeat"/>
    <property type="match status" value="1"/>
</dbReference>
<name>A0AAD7IKZ7_9AGAR</name>
<evidence type="ECO:0000313" key="1">
    <source>
        <dbReference type="EMBL" id="KAJ7745231.1"/>
    </source>
</evidence>
<evidence type="ECO:0000313" key="2">
    <source>
        <dbReference type="Proteomes" id="UP001215280"/>
    </source>
</evidence>
<sequence>MSGPSGRTMIEIGRLRPLHKLSLLCTPRQLCYPAAPLLHPRCNTTALSPSSPLPQALACPLAMPYSFFFSYDRRFYPSSVAPLNLPIRIAQQRDLPLTLRCYDRFPNNFLSLRGTLLRIIKSADQQVSITPPETQGPEERARIVDAICARNREMMMHRVQQLGRSAMSRSRHGPEERRNVVACMHGRIIDLARNCCGCHALQRALDCEITELSWTSPAPPICLCQQLPKGKSPALACHETGSLVMQTVAAPFCALGEGRAAVKAMGGANEIARGERAPGRGLMAGVHEALAVAGPEGKRASHACLVHGTRQEGRVRAPEFVLATRLRLPPNEALSPSAGDVILPRTSTTSFAGGATTWTVLYGRDLSTPGTLLICVYYTTIDEIRHVAV</sequence>